<gene>
    <name evidence="1" type="ORF">ACIPSN_10865</name>
</gene>
<reference evidence="1 2" key="1">
    <citation type="submission" date="2024-10" db="EMBL/GenBank/DDBJ databases">
        <authorList>
            <person name="Lu C.-H."/>
        </authorList>
    </citation>
    <scope>NUCLEOTIDE SEQUENCE [LARGE SCALE GENOMIC DNA]</scope>
    <source>
        <strain evidence="1 2">22QBSP01-2</strain>
    </source>
</reference>
<organism evidence="1 2">
    <name type="scientific">Pectobacterium parvum</name>
    <dbReference type="NCBI Taxonomy" id="2778550"/>
    <lineage>
        <taxon>Bacteria</taxon>
        <taxon>Pseudomonadati</taxon>
        <taxon>Pseudomonadota</taxon>
        <taxon>Gammaproteobacteria</taxon>
        <taxon>Enterobacterales</taxon>
        <taxon>Pectobacteriaceae</taxon>
        <taxon>Pectobacterium</taxon>
    </lineage>
</organism>
<accession>A0ABW8FYF0</accession>
<evidence type="ECO:0000313" key="1">
    <source>
        <dbReference type="EMBL" id="MFJ5321848.1"/>
    </source>
</evidence>
<dbReference type="RefSeq" id="WP_039488102.1">
    <property type="nucleotide sequence ID" value="NZ_CP046377.1"/>
</dbReference>
<proteinExistence type="predicted"/>
<protein>
    <submittedName>
        <fullName evidence="1">Uncharacterized protein</fullName>
    </submittedName>
</protein>
<dbReference type="Proteomes" id="UP001617714">
    <property type="component" value="Unassembled WGS sequence"/>
</dbReference>
<evidence type="ECO:0000313" key="2">
    <source>
        <dbReference type="Proteomes" id="UP001617714"/>
    </source>
</evidence>
<keyword evidence="2" id="KW-1185">Reference proteome</keyword>
<sequence>MEWRHIMTPEDERLLFERHQATMDEHLQSAGVIADDSAHWQ</sequence>
<dbReference type="GeneID" id="90773403"/>
<comment type="caution">
    <text evidence="1">The sequence shown here is derived from an EMBL/GenBank/DDBJ whole genome shotgun (WGS) entry which is preliminary data.</text>
</comment>
<dbReference type="EMBL" id="JBIXKD010000010">
    <property type="protein sequence ID" value="MFJ5321848.1"/>
    <property type="molecule type" value="Genomic_DNA"/>
</dbReference>
<name>A0ABW8FYF0_9GAMM</name>